<dbReference type="Proteomes" id="UP001329825">
    <property type="component" value="Chromosome 8"/>
</dbReference>
<feature type="domain" description="Zn(2)-C6 fungal-type" evidence="4">
    <location>
        <begin position="107"/>
        <end position="139"/>
    </location>
</feature>
<reference evidence="5 6" key="1">
    <citation type="submission" date="2024-01" db="EMBL/GenBank/DDBJ databases">
        <title>Comparative genomics of Cryptococcus and Kwoniella reveals pathogenesis evolution and contrasting modes of karyotype evolution via chromosome fusion or intercentromeric recombination.</title>
        <authorList>
            <person name="Coelho M.A."/>
            <person name="David-Palma M."/>
            <person name="Shea T."/>
            <person name="Bowers K."/>
            <person name="McGinley-Smith S."/>
            <person name="Mohammad A.W."/>
            <person name="Gnirke A."/>
            <person name="Yurkov A.M."/>
            <person name="Nowrousian M."/>
            <person name="Sun S."/>
            <person name="Cuomo C.A."/>
            <person name="Heitman J."/>
        </authorList>
    </citation>
    <scope>NUCLEOTIDE SEQUENCE [LARGE SCALE GENOMIC DNA]</scope>
    <source>
        <strain evidence="5">CBS 11374</strain>
    </source>
</reference>
<dbReference type="PANTHER" id="PTHR31668:SF10">
    <property type="entry name" value="ZN(II)2CYS6 TRANSCRIPTION FACTOR (EUROFUNG)"/>
    <property type="match status" value="1"/>
</dbReference>
<feature type="compositionally biased region" description="Polar residues" evidence="3">
    <location>
        <begin position="14"/>
        <end position="33"/>
    </location>
</feature>
<gene>
    <name evidence="5" type="ORF">IL334_006202</name>
</gene>
<keyword evidence="2" id="KW-0539">Nucleus</keyword>
<evidence type="ECO:0000256" key="3">
    <source>
        <dbReference type="SAM" id="MobiDB-lite"/>
    </source>
</evidence>
<evidence type="ECO:0000259" key="4">
    <source>
        <dbReference type="PROSITE" id="PS50048"/>
    </source>
</evidence>
<dbReference type="SMART" id="SM00066">
    <property type="entry name" value="GAL4"/>
    <property type="match status" value="1"/>
</dbReference>
<dbReference type="InterPro" id="IPR050797">
    <property type="entry name" value="Carb_Metab_Trans_Reg"/>
</dbReference>
<feature type="compositionally biased region" description="Polar residues" evidence="3">
    <location>
        <begin position="85"/>
        <end position="95"/>
    </location>
</feature>
<dbReference type="GeneID" id="87958332"/>
<dbReference type="SMART" id="SM00906">
    <property type="entry name" value="Fungal_trans"/>
    <property type="match status" value="1"/>
</dbReference>
<dbReference type="InterPro" id="IPR036864">
    <property type="entry name" value="Zn2-C6_fun-type_DNA-bd_sf"/>
</dbReference>
<evidence type="ECO:0000313" key="6">
    <source>
        <dbReference type="Proteomes" id="UP001329825"/>
    </source>
</evidence>
<organism evidence="5 6">
    <name type="scientific">Kwoniella shivajii</name>
    <dbReference type="NCBI Taxonomy" id="564305"/>
    <lineage>
        <taxon>Eukaryota</taxon>
        <taxon>Fungi</taxon>
        <taxon>Dikarya</taxon>
        <taxon>Basidiomycota</taxon>
        <taxon>Agaricomycotina</taxon>
        <taxon>Tremellomycetes</taxon>
        <taxon>Tremellales</taxon>
        <taxon>Cryptococcaceae</taxon>
        <taxon>Kwoniella</taxon>
    </lineage>
</organism>
<dbReference type="Pfam" id="PF04082">
    <property type="entry name" value="Fungal_trans"/>
    <property type="match status" value="1"/>
</dbReference>
<protein>
    <recommendedName>
        <fullName evidence="4">Zn(2)-C6 fungal-type domain-containing protein</fullName>
    </recommendedName>
</protein>
<sequence>MADPNDFNPPLGGSSYNLPSVNSNNHQQYSLSAAGNDHFDHNPLSFVFSTASQHDQQQHLAQQRPLHTDASNSRGAERHAEHIQISPTAPSQTTEGGRPLRSRKNRPCDSCRKGKSRCSIGPQGPPCTHCSETNKSCTFDLAPPPRKPRQSRPDTGTESPDDPSSRSFGAVVTTNSRRNTQSRKRIRSISESEDTQVRPETSWRRNLRGLSLSTETATQSPAMSGLDVLASAVPSFDNLAESDYEPHVLTNPLTDDLLPIVLDNSSNDDSPKETDRAQVKQISSDPNRPIFVVLNPKPEVVNTIVPGVQSLAQLRTLLVAHPSAISEASMIQLYQAQIHPAWPILPHGKVEHCKPQLLAAVLTSTFSHSKESRSLAALAIGLLIGSSSGQTENNLAGVAASVLELGMRPINNCRSSYMQLARTIALAQLLGMHLNPLKWAIPTWEKELRMRLWWCLAIHDSWMSFLNSRPCHIQAYNTTVPLPSLSSVLLASCAHGSSSSDSARSFIASCRLSELVCRLQAEVGTLGAVSGRSAEQRKEEVEEIGKLADKLLNEWKEHLSTYRPRPTGVPSLLLHLLGLRCMLKRIHIELEYGFGGMFTPGEEMLSPFHDFVKFLISLSSEELDGYFLNYASHILSSVTSSLIRLTLASSSNPPIPAMDVLATLIRTLRVFQSEHKWDVAVPAIRRATAVATRLKGHGEHEELCEALLGGMTSTPRTATTEVNVLATTQMTEPIAEAIEPQLLWGVGGMDWGVGGMDWGLGDLNFEALLDIPITE</sequence>
<dbReference type="PROSITE" id="PS00463">
    <property type="entry name" value="ZN2_CY6_FUNGAL_1"/>
    <property type="match status" value="1"/>
</dbReference>
<dbReference type="InterPro" id="IPR007219">
    <property type="entry name" value="XnlR_reg_dom"/>
</dbReference>
<evidence type="ECO:0000313" key="5">
    <source>
        <dbReference type="EMBL" id="WRT69218.1"/>
    </source>
</evidence>
<dbReference type="PANTHER" id="PTHR31668">
    <property type="entry name" value="GLUCOSE TRANSPORT TRANSCRIPTION REGULATOR RGT1-RELATED-RELATED"/>
    <property type="match status" value="1"/>
</dbReference>
<dbReference type="CDD" id="cd12148">
    <property type="entry name" value="fungal_TF_MHR"/>
    <property type="match status" value="1"/>
</dbReference>
<dbReference type="SUPFAM" id="SSF57701">
    <property type="entry name" value="Zn2/Cys6 DNA-binding domain"/>
    <property type="match status" value="1"/>
</dbReference>
<dbReference type="EMBL" id="CP141888">
    <property type="protein sequence ID" value="WRT69218.1"/>
    <property type="molecule type" value="Genomic_DNA"/>
</dbReference>
<name>A0ABZ1D5A2_9TREE</name>
<dbReference type="RefSeq" id="XP_062793957.1">
    <property type="nucleotide sequence ID" value="XM_062937906.1"/>
</dbReference>
<dbReference type="CDD" id="cd00067">
    <property type="entry name" value="GAL4"/>
    <property type="match status" value="1"/>
</dbReference>
<feature type="region of interest" description="Disordered" evidence="3">
    <location>
        <begin position="1"/>
        <end position="202"/>
    </location>
</feature>
<keyword evidence="1" id="KW-0479">Metal-binding</keyword>
<keyword evidence="6" id="KW-1185">Reference proteome</keyword>
<feature type="region of interest" description="Disordered" evidence="3">
    <location>
        <begin position="261"/>
        <end position="281"/>
    </location>
</feature>
<evidence type="ECO:0000256" key="2">
    <source>
        <dbReference type="ARBA" id="ARBA00023242"/>
    </source>
</evidence>
<feature type="compositionally biased region" description="Basic and acidic residues" evidence="3">
    <location>
        <begin position="269"/>
        <end position="278"/>
    </location>
</feature>
<dbReference type="Pfam" id="PF00172">
    <property type="entry name" value="Zn_clus"/>
    <property type="match status" value="1"/>
</dbReference>
<evidence type="ECO:0000256" key="1">
    <source>
        <dbReference type="ARBA" id="ARBA00022723"/>
    </source>
</evidence>
<dbReference type="InterPro" id="IPR001138">
    <property type="entry name" value="Zn2Cys6_DnaBD"/>
</dbReference>
<proteinExistence type="predicted"/>
<accession>A0ABZ1D5A2</accession>
<dbReference type="Gene3D" id="4.10.240.10">
    <property type="entry name" value="Zn(2)-C6 fungal-type DNA-binding domain"/>
    <property type="match status" value="1"/>
</dbReference>
<dbReference type="PROSITE" id="PS50048">
    <property type="entry name" value="ZN2_CY6_FUNGAL_2"/>
    <property type="match status" value="1"/>
</dbReference>
<feature type="compositionally biased region" description="Low complexity" evidence="3">
    <location>
        <begin position="53"/>
        <end position="63"/>
    </location>
</feature>